<organism evidence="6 7">
    <name type="scientific">Bifidobacterium oedipodis</name>
    <dbReference type="NCBI Taxonomy" id="2675322"/>
    <lineage>
        <taxon>Bacteria</taxon>
        <taxon>Bacillati</taxon>
        <taxon>Actinomycetota</taxon>
        <taxon>Actinomycetes</taxon>
        <taxon>Bifidobacteriales</taxon>
        <taxon>Bifidobacteriaceae</taxon>
        <taxon>Bifidobacterium</taxon>
    </lineage>
</organism>
<dbReference type="GO" id="GO:0016787">
    <property type="term" value="F:hydrolase activity"/>
    <property type="evidence" value="ECO:0007669"/>
    <property type="project" value="UniProtKB-KW"/>
</dbReference>
<dbReference type="InterPro" id="IPR008201">
    <property type="entry name" value="HepT-like"/>
</dbReference>
<keyword evidence="7" id="KW-1185">Reference proteome</keyword>
<keyword evidence="1" id="KW-0597">Phosphoprotein</keyword>
<dbReference type="InterPro" id="IPR051813">
    <property type="entry name" value="HepT_RNase_toxin"/>
</dbReference>
<evidence type="ECO:0000313" key="7">
    <source>
        <dbReference type="Proteomes" id="UP000532194"/>
    </source>
</evidence>
<evidence type="ECO:0008006" key="8">
    <source>
        <dbReference type="Google" id="ProtNLM"/>
    </source>
</evidence>
<evidence type="ECO:0000256" key="1">
    <source>
        <dbReference type="ARBA" id="ARBA00022553"/>
    </source>
</evidence>
<keyword evidence="3" id="KW-0540">Nuclease</keyword>
<dbReference type="AlphaFoldDB" id="A0A7Y0EQ37"/>
<gene>
    <name evidence="6" type="ORF">G1C95_1560</name>
</gene>
<evidence type="ECO:0000256" key="5">
    <source>
        <dbReference type="ARBA" id="ARBA00022801"/>
    </source>
</evidence>
<evidence type="ECO:0000313" key="6">
    <source>
        <dbReference type="EMBL" id="NMM94373.1"/>
    </source>
</evidence>
<accession>A0A7Y0EQ37</accession>
<dbReference type="PANTHER" id="PTHR34139:SF1">
    <property type="entry name" value="RNASE MJ1380-RELATED"/>
    <property type="match status" value="1"/>
</dbReference>
<dbReference type="PANTHER" id="PTHR34139">
    <property type="entry name" value="UPF0331 PROTEIN MJ0127"/>
    <property type="match status" value="1"/>
</dbReference>
<dbReference type="Proteomes" id="UP000532194">
    <property type="component" value="Unassembled WGS sequence"/>
</dbReference>
<comment type="caution">
    <text evidence="6">The sequence shown here is derived from an EMBL/GenBank/DDBJ whole genome shotgun (WGS) entry which is preliminary data.</text>
</comment>
<evidence type="ECO:0000256" key="4">
    <source>
        <dbReference type="ARBA" id="ARBA00022741"/>
    </source>
</evidence>
<dbReference type="GO" id="GO:0110001">
    <property type="term" value="C:toxin-antitoxin complex"/>
    <property type="evidence" value="ECO:0007669"/>
    <property type="project" value="InterPro"/>
</dbReference>
<proteinExistence type="predicted"/>
<dbReference type="RefSeq" id="WP_169172393.1">
    <property type="nucleotide sequence ID" value="NZ_JAAIII010000004.1"/>
</dbReference>
<keyword evidence="4" id="KW-0547">Nucleotide-binding</keyword>
<evidence type="ECO:0000256" key="2">
    <source>
        <dbReference type="ARBA" id="ARBA00022649"/>
    </source>
</evidence>
<keyword evidence="5" id="KW-0378">Hydrolase</keyword>
<sequence length="133" mass="15339">MTTTYSDTDLIHIIAIIRALRDAQRFLGDMTLYEFEADDEKQNAVAMAFARCGEHVKRLSDGFREHESSIEWRKVAGMRDWITHNYDGLDFETLYHAVVEETPQVLNVLLPYADQASNERIQTTDPFDVPTID</sequence>
<dbReference type="GO" id="GO:0000166">
    <property type="term" value="F:nucleotide binding"/>
    <property type="evidence" value="ECO:0007669"/>
    <property type="project" value="UniProtKB-KW"/>
</dbReference>
<dbReference type="EMBL" id="JAAIII010000004">
    <property type="protein sequence ID" value="NMM94373.1"/>
    <property type="molecule type" value="Genomic_DNA"/>
</dbReference>
<name>A0A7Y0EQ37_9BIFI</name>
<reference evidence="6 7" key="1">
    <citation type="submission" date="2020-02" db="EMBL/GenBank/DDBJ databases">
        <title>Characterization of phylogenetic diversity of novel bifidobacterial species isolated in Czech ZOOs.</title>
        <authorList>
            <person name="Lugli G.A."/>
            <person name="Vera N.B."/>
            <person name="Ventura M."/>
        </authorList>
    </citation>
    <scope>NUCLEOTIDE SEQUENCE [LARGE SCALE GENOMIC DNA]</scope>
    <source>
        <strain evidence="6 7">DSM 109957</strain>
    </source>
</reference>
<protein>
    <recommendedName>
        <fullName evidence="8">DUF86 domain-containing protein</fullName>
    </recommendedName>
</protein>
<evidence type="ECO:0000256" key="3">
    <source>
        <dbReference type="ARBA" id="ARBA00022722"/>
    </source>
</evidence>
<dbReference type="Pfam" id="PF01934">
    <property type="entry name" value="HepT-like"/>
    <property type="match status" value="1"/>
</dbReference>
<dbReference type="GO" id="GO:0004540">
    <property type="term" value="F:RNA nuclease activity"/>
    <property type="evidence" value="ECO:0007669"/>
    <property type="project" value="InterPro"/>
</dbReference>
<keyword evidence="2" id="KW-1277">Toxin-antitoxin system</keyword>